<dbReference type="InterPro" id="IPR037185">
    <property type="entry name" value="EmrE-like"/>
</dbReference>
<dbReference type="EMBL" id="JACDXW010000005">
    <property type="protein sequence ID" value="MCB5364392.1"/>
    <property type="molecule type" value="Genomic_DNA"/>
</dbReference>
<comment type="subcellular location">
    <subcellularLocation>
        <location evidence="1">Membrane</location>
        <topology evidence="1">Multi-pass membrane protein</topology>
    </subcellularLocation>
</comment>
<accession>A0ABS8CEC9</accession>
<feature type="transmembrane region" description="Helical" evidence="6">
    <location>
        <begin position="270"/>
        <end position="288"/>
    </location>
</feature>
<evidence type="ECO:0000256" key="2">
    <source>
        <dbReference type="ARBA" id="ARBA00007362"/>
    </source>
</evidence>
<protein>
    <submittedName>
        <fullName evidence="8">DMT family transporter</fullName>
    </submittedName>
</protein>
<evidence type="ECO:0000256" key="4">
    <source>
        <dbReference type="ARBA" id="ARBA00022989"/>
    </source>
</evidence>
<feature type="transmembrane region" description="Helical" evidence="6">
    <location>
        <begin position="31"/>
        <end position="50"/>
    </location>
</feature>
<name>A0ABS8CEC9_9BURK</name>
<feature type="domain" description="EamA" evidence="7">
    <location>
        <begin position="4"/>
        <end position="135"/>
    </location>
</feature>
<evidence type="ECO:0000259" key="7">
    <source>
        <dbReference type="Pfam" id="PF00892"/>
    </source>
</evidence>
<feature type="transmembrane region" description="Helical" evidence="6">
    <location>
        <begin position="245"/>
        <end position="264"/>
    </location>
</feature>
<dbReference type="InterPro" id="IPR050638">
    <property type="entry name" value="AA-Vitamin_Transporters"/>
</dbReference>
<dbReference type="RefSeq" id="WP_226954803.1">
    <property type="nucleotide sequence ID" value="NZ_JACDXW010000005.1"/>
</dbReference>
<evidence type="ECO:0000256" key="6">
    <source>
        <dbReference type="SAM" id="Phobius"/>
    </source>
</evidence>
<feature type="transmembrane region" description="Helical" evidence="6">
    <location>
        <begin position="118"/>
        <end position="137"/>
    </location>
</feature>
<evidence type="ECO:0000256" key="1">
    <source>
        <dbReference type="ARBA" id="ARBA00004141"/>
    </source>
</evidence>
<dbReference type="PANTHER" id="PTHR32322">
    <property type="entry name" value="INNER MEMBRANE TRANSPORTER"/>
    <property type="match status" value="1"/>
</dbReference>
<feature type="transmembrane region" description="Helical" evidence="6">
    <location>
        <begin position="149"/>
        <end position="169"/>
    </location>
</feature>
<feature type="transmembrane region" description="Helical" evidence="6">
    <location>
        <begin position="62"/>
        <end position="85"/>
    </location>
</feature>
<dbReference type="Proteomes" id="UP000776983">
    <property type="component" value="Unassembled WGS sequence"/>
</dbReference>
<feature type="transmembrane region" description="Helical" evidence="6">
    <location>
        <begin position="91"/>
        <end position="111"/>
    </location>
</feature>
<dbReference type="InterPro" id="IPR000620">
    <property type="entry name" value="EamA_dom"/>
</dbReference>
<gene>
    <name evidence="8" type="ORF">H0484_11595</name>
</gene>
<dbReference type="Pfam" id="PF00892">
    <property type="entry name" value="EamA"/>
    <property type="match status" value="2"/>
</dbReference>
<feature type="transmembrane region" description="Helical" evidence="6">
    <location>
        <begin position="181"/>
        <end position="200"/>
    </location>
</feature>
<feature type="domain" description="EamA" evidence="7">
    <location>
        <begin position="149"/>
        <end position="283"/>
    </location>
</feature>
<dbReference type="SUPFAM" id="SSF103481">
    <property type="entry name" value="Multidrug resistance efflux transporter EmrE"/>
    <property type="match status" value="2"/>
</dbReference>
<keyword evidence="9" id="KW-1185">Reference proteome</keyword>
<sequence length="302" mass="31945">MGKYAWGMAAMLFWGAAPVVLKSLVAWLPGSLLMTVVYALAACVTLPWLVGAVRRGGVAWRTWLEVAGVGLMLTSCFNLLAAMAAHAVSGTTLGAVVAMEPLMVAILSALLARRWLPWHTSVALAVSLLGAWLLVMAPSAMPDAGNEAWAVGLVVLGALAWSAAVVWSARIRTAWPPLQTSMIMICCGSLPFLAAFPFMLAQVESWPVLPAAAYGGIAFMALGATVAANLLWLRSLRELGPLANSLLINVGPLFTFVLSATWLGEPWGGRQTLGALCIVLGLSFGAWYQDGRLRGGRRQQAC</sequence>
<evidence type="ECO:0000256" key="3">
    <source>
        <dbReference type="ARBA" id="ARBA00022692"/>
    </source>
</evidence>
<feature type="transmembrane region" description="Helical" evidence="6">
    <location>
        <begin position="212"/>
        <end position="233"/>
    </location>
</feature>
<reference evidence="8 9" key="1">
    <citation type="submission" date="2020-07" db="EMBL/GenBank/DDBJ databases">
        <title>Pusillimonas sp. nov., isolated from poultry manure in Taiwan.</title>
        <authorList>
            <person name="Lin S.-Y."/>
            <person name="Tang Y.-S."/>
            <person name="Young C.-C."/>
        </authorList>
    </citation>
    <scope>NUCLEOTIDE SEQUENCE [LARGE SCALE GENOMIC DNA]</scope>
    <source>
        <strain evidence="8 9">CC-YST705</strain>
    </source>
</reference>
<evidence type="ECO:0000313" key="8">
    <source>
        <dbReference type="EMBL" id="MCB5364392.1"/>
    </source>
</evidence>
<comment type="similarity">
    <text evidence="2">Belongs to the EamA transporter family.</text>
</comment>
<evidence type="ECO:0000256" key="5">
    <source>
        <dbReference type="ARBA" id="ARBA00023136"/>
    </source>
</evidence>
<keyword evidence="3 6" id="KW-0812">Transmembrane</keyword>
<evidence type="ECO:0000313" key="9">
    <source>
        <dbReference type="Proteomes" id="UP000776983"/>
    </source>
</evidence>
<comment type="caution">
    <text evidence="8">The sequence shown here is derived from an EMBL/GenBank/DDBJ whole genome shotgun (WGS) entry which is preliminary data.</text>
</comment>
<keyword evidence="5 6" id="KW-0472">Membrane</keyword>
<proteinExistence type="inferred from homology"/>
<organism evidence="8 9">
    <name type="scientific">Mesopusillimonas faecipullorum</name>
    <dbReference type="NCBI Taxonomy" id="2755040"/>
    <lineage>
        <taxon>Bacteria</taxon>
        <taxon>Pseudomonadati</taxon>
        <taxon>Pseudomonadota</taxon>
        <taxon>Betaproteobacteria</taxon>
        <taxon>Burkholderiales</taxon>
        <taxon>Alcaligenaceae</taxon>
        <taxon>Mesopusillimonas</taxon>
    </lineage>
</organism>
<keyword evidence="4 6" id="KW-1133">Transmembrane helix</keyword>
<dbReference type="PANTHER" id="PTHR32322:SF2">
    <property type="entry name" value="EAMA DOMAIN-CONTAINING PROTEIN"/>
    <property type="match status" value="1"/>
</dbReference>